<feature type="transmembrane region" description="Helical" evidence="2">
    <location>
        <begin position="25"/>
        <end position="55"/>
    </location>
</feature>
<reference evidence="3" key="1">
    <citation type="submission" date="2013-04" db="EMBL/GenBank/DDBJ databases">
        <title>The Genome Sequence of Fonticula alba ATCC 38817.</title>
        <authorList>
            <consortium name="The Broad Institute Genomics Platform"/>
            <person name="Russ C."/>
            <person name="Cuomo C."/>
            <person name="Burger G."/>
            <person name="Gray M.W."/>
            <person name="Holland P.W.H."/>
            <person name="King N."/>
            <person name="Lang F.B.F."/>
            <person name="Roger A.J."/>
            <person name="Ruiz-Trillo I."/>
            <person name="Brown M."/>
            <person name="Walker B."/>
            <person name="Young S."/>
            <person name="Zeng Q."/>
            <person name="Gargeya S."/>
            <person name="Fitzgerald M."/>
            <person name="Haas B."/>
            <person name="Abouelleil A."/>
            <person name="Allen A.W."/>
            <person name="Alvarado L."/>
            <person name="Arachchi H.M."/>
            <person name="Berlin A.M."/>
            <person name="Chapman S.B."/>
            <person name="Gainer-Dewar J."/>
            <person name="Goldberg J."/>
            <person name="Griggs A."/>
            <person name="Gujja S."/>
            <person name="Hansen M."/>
            <person name="Howarth C."/>
            <person name="Imamovic A."/>
            <person name="Ireland A."/>
            <person name="Larimer J."/>
            <person name="McCowan C."/>
            <person name="Murphy C."/>
            <person name="Pearson M."/>
            <person name="Poon T.W."/>
            <person name="Priest M."/>
            <person name="Roberts A."/>
            <person name="Saif S."/>
            <person name="Shea T."/>
            <person name="Sisk P."/>
            <person name="Sykes S."/>
            <person name="Wortman J."/>
            <person name="Nusbaum C."/>
            <person name="Birren B."/>
        </authorList>
    </citation>
    <scope>NUCLEOTIDE SEQUENCE [LARGE SCALE GENOMIC DNA]</scope>
    <source>
        <strain evidence="3">ATCC 38817</strain>
    </source>
</reference>
<keyword evidence="2" id="KW-0812">Transmembrane</keyword>
<dbReference type="Proteomes" id="UP000030693">
    <property type="component" value="Unassembled WGS sequence"/>
</dbReference>
<dbReference type="OrthoDB" id="1914153at2759"/>
<feature type="region of interest" description="Disordered" evidence="1">
    <location>
        <begin position="306"/>
        <end position="347"/>
    </location>
</feature>
<keyword evidence="4" id="KW-1185">Reference proteome</keyword>
<feature type="transmembrane region" description="Helical" evidence="2">
    <location>
        <begin position="67"/>
        <end position="88"/>
    </location>
</feature>
<accession>A0A058ZDS5</accession>
<protein>
    <recommendedName>
        <fullName evidence="5">DUF2062 domain-containing protein</fullName>
    </recommendedName>
</protein>
<feature type="compositionally biased region" description="Low complexity" evidence="1">
    <location>
        <begin position="445"/>
        <end position="470"/>
    </location>
</feature>
<feature type="region of interest" description="Disordered" evidence="1">
    <location>
        <begin position="438"/>
        <end position="470"/>
    </location>
</feature>
<dbReference type="STRING" id="691883.A0A058ZDS5"/>
<evidence type="ECO:0008006" key="5">
    <source>
        <dbReference type="Google" id="ProtNLM"/>
    </source>
</evidence>
<dbReference type="RefSeq" id="XP_009493656.1">
    <property type="nucleotide sequence ID" value="XM_009495381.1"/>
</dbReference>
<keyword evidence="2" id="KW-1133">Transmembrane helix</keyword>
<evidence type="ECO:0000313" key="3">
    <source>
        <dbReference type="EMBL" id="KCV72078.1"/>
    </source>
</evidence>
<dbReference type="eggNOG" id="ENOG502S03B">
    <property type="taxonomic scope" value="Eukaryota"/>
</dbReference>
<evidence type="ECO:0000256" key="1">
    <source>
        <dbReference type="SAM" id="MobiDB-lite"/>
    </source>
</evidence>
<dbReference type="AlphaFoldDB" id="A0A058ZDS5"/>
<dbReference type="EMBL" id="KB932202">
    <property type="protein sequence ID" value="KCV72078.1"/>
    <property type="molecule type" value="Genomic_DNA"/>
</dbReference>
<evidence type="ECO:0000256" key="2">
    <source>
        <dbReference type="SAM" id="Phobius"/>
    </source>
</evidence>
<feature type="region of interest" description="Disordered" evidence="1">
    <location>
        <begin position="236"/>
        <end position="287"/>
    </location>
</feature>
<feature type="compositionally biased region" description="Low complexity" evidence="1">
    <location>
        <begin position="248"/>
        <end position="267"/>
    </location>
</feature>
<dbReference type="PANTHER" id="PTHR35102">
    <property type="entry name" value="E3 UBIQUITIN-PROTEIN LIGASE"/>
    <property type="match status" value="1"/>
</dbReference>
<gene>
    <name evidence="3" type="ORF">H696_01486</name>
</gene>
<proteinExistence type="predicted"/>
<name>A0A058ZDS5_FONAL</name>
<dbReference type="PANTHER" id="PTHR35102:SF1">
    <property type="entry name" value="E3 UBIQUITIN-PROTEIN LIGASE"/>
    <property type="match status" value="1"/>
</dbReference>
<feature type="transmembrane region" description="Helical" evidence="2">
    <location>
        <begin position="123"/>
        <end position="148"/>
    </location>
</feature>
<evidence type="ECO:0000313" key="4">
    <source>
        <dbReference type="Proteomes" id="UP000030693"/>
    </source>
</evidence>
<organism evidence="3">
    <name type="scientific">Fonticula alba</name>
    <name type="common">Slime mold</name>
    <dbReference type="NCBI Taxonomy" id="691883"/>
    <lineage>
        <taxon>Eukaryota</taxon>
        <taxon>Rotosphaerida</taxon>
        <taxon>Fonticulaceae</taxon>
        <taxon>Fonticula</taxon>
    </lineage>
</organism>
<keyword evidence="2" id="KW-0472">Membrane</keyword>
<sequence length="470" mass="48531">MEFVRQRVYEPVRKALSSGITPHGLALATAFAFSGGMFPVPGTTTFVCLFFTLLFKLNGAIVQVVNLLLTPVGFMMLPVFINLGGMLIPAPAGSDGGVPSSGQLLALVWKALSSLDPGPLKPVFGAFAGAVAAWFLAVPFMTACVYLLTRPVFGYFLRDRAARLERLLRRHWRRVHRPLVAWLPGPLRRRAVGWAPLGGSPLFEGGPGAGTPAEELDLGALGGSEYPAFSSAALPRATEHAPGPPGAPLLGQQYYHQHQHQHQQQYQMAPLQHPHSGPRASGDSLQPAFSCDLSVGASSASTLALAAGEPGSGGPKPGAWPPGATPTAHTYNTPWSSPPVGANPPVAGSLAAGRPLATMQDTPAISSVDLSSSGLPTGVLLPGFGGATPAPPADPSGKASLLSRLPPSLGQAALPLHANGSLLPGTSSVLPTASLDLHHHHHHSQSQAKAPQAASSDAPVSPVSFSPVVL</sequence>
<feature type="region of interest" description="Disordered" evidence="1">
    <location>
        <begin position="383"/>
        <end position="404"/>
    </location>
</feature>
<dbReference type="GeneID" id="20526211"/>